<feature type="domain" description="Protein kinase" evidence="1">
    <location>
        <begin position="1"/>
        <end position="158"/>
    </location>
</feature>
<keyword evidence="3" id="KW-1185">Reference proteome</keyword>
<dbReference type="Pfam" id="PF07714">
    <property type="entry name" value="PK_Tyr_Ser-Thr"/>
    <property type="match status" value="1"/>
</dbReference>
<dbReference type="GO" id="GO:0016020">
    <property type="term" value="C:membrane"/>
    <property type="evidence" value="ECO:0007669"/>
    <property type="project" value="TreeGrafter"/>
</dbReference>
<dbReference type="Gene3D" id="1.10.510.10">
    <property type="entry name" value="Transferase(Phosphotransferase) domain 1"/>
    <property type="match status" value="1"/>
</dbReference>
<dbReference type="InterPro" id="IPR000719">
    <property type="entry name" value="Prot_kinase_dom"/>
</dbReference>
<proteinExistence type="predicted"/>
<dbReference type="PROSITE" id="PS50011">
    <property type="entry name" value="PROTEIN_KINASE_DOM"/>
    <property type="match status" value="1"/>
</dbReference>
<dbReference type="GO" id="GO:0004672">
    <property type="term" value="F:protein kinase activity"/>
    <property type="evidence" value="ECO:0007669"/>
    <property type="project" value="InterPro"/>
</dbReference>
<evidence type="ECO:0000313" key="2">
    <source>
        <dbReference type="EMBL" id="KAK2635650.1"/>
    </source>
</evidence>
<dbReference type="InterPro" id="IPR001245">
    <property type="entry name" value="Ser-Thr/Tyr_kinase_cat_dom"/>
</dbReference>
<gene>
    <name evidence="2" type="ORF">Ddye_030442</name>
</gene>
<sequence>MTACVGDFGLVKFLPKVLNQNESSFVGVRGTIGYTAPEYGLGSEVSTYGDVYSYGILLLEMVTGKKPTDLMFEGDLTLHNFTKTALSDHVMEIVDPVLIIKEVAASNHMISQARNNNKLQCLKSMVRIGVACSMESLQDRMSVTHAITELQSVRNILLQPATSSFNKQKSYQNEDDDIPQSDNGAVGEEPLTVELVMELTLVGSSATGAVYK</sequence>
<evidence type="ECO:0000259" key="1">
    <source>
        <dbReference type="PROSITE" id="PS50011"/>
    </source>
</evidence>
<accession>A0AAD9THN2</accession>
<dbReference type="Proteomes" id="UP001280121">
    <property type="component" value="Unassembled WGS sequence"/>
</dbReference>
<dbReference type="SUPFAM" id="SSF56112">
    <property type="entry name" value="Protein kinase-like (PK-like)"/>
    <property type="match status" value="1"/>
</dbReference>
<dbReference type="AlphaFoldDB" id="A0AAD9THN2"/>
<comment type="caution">
    <text evidence="2">The sequence shown here is derived from an EMBL/GenBank/DDBJ whole genome shotgun (WGS) entry which is preliminary data.</text>
</comment>
<dbReference type="GO" id="GO:0005524">
    <property type="term" value="F:ATP binding"/>
    <property type="evidence" value="ECO:0007669"/>
    <property type="project" value="InterPro"/>
</dbReference>
<dbReference type="InterPro" id="IPR011009">
    <property type="entry name" value="Kinase-like_dom_sf"/>
</dbReference>
<organism evidence="2 3">
    <name type="scientific">Dipteronia dyeriana</name>
    <dbReference type="NCBI Taxonomy" id="168575"/>
    <lineage>
        <taxon>Eukaryota</taxon>
        <taxon>Viridiplantae</taxon>
        <taxon>Streptophyta</taxon>
        <taxon>Embryophyta</taxon>
        <taxon>Tracheophyta</taxon>
        <taxon>Spermatophyta</taxon>
        <taxon>Magnoliopsida</taxon>
        <taxon>eudicotyledons</taxon>
        <taxon>Gunneridae</taxon>
        <taxon>Pentapetalae</taxon>
        <taxon>rosids</taxon>
        <taxon>malvids</taxon>
        <taxon>Sapindales</taxon>
        <taxon>Sapindaceae</taxon>
        <taxon>Hippocastanoideae</taxon>
        <taxon>Acereae</taxon>
        <taxon>Dipteronia</taxon>
    </lineage>
</organism>
<dbReference type="PANTHER" id="PTHR48055:SF55">
    <property type="entry name" value="PROTEIN KINASE DOMAIN-CONTAINING PROTEIN"/>
    <property type="match status" value="1"/>
</dbReference>
<evidence type="ECO:0000313" key="3">
    <source>
        <dbReference type="Proteomes" id="UP001280121"/>
    </source>
</evidence>
<dbReference type="InterPro" id="IPR051564">
    <property type="entry name" value="LRR_receptor-like_kinase"/>
</dbReference>
<protein>
    <recommendedName>
        <fullName evidence="1">Protein kinase domain-containing protein</fullName>
    </recommendedName>
</protein>
<dbReference type="EMBL" id="JANJYI010000009">
    <property type="protein sequence ID" value="KAK2635650.1"/>
    <property type="molecule type" value="Genomic_DNA"/>
</dbReference>
<reference evidence="2" key="1">
    <citation type="journal article" date="2023" name="Plant J.">
        <title>Genome sequences and population genomics provide insights into the demographic history, inbreeding, and mutation load of two 'living fossil' tree species of Dipteronia.</title>
        <authorList>
            <person name="Feng Y."/>
            <person name="Comes H.P."/>
            <person name="Chen J."/>
            <person name="Zhu S."/>
            <person name="Lu R."/>
            <person name="Zhang X."/>
            <person name="Li P."/>
            <person name="Qiu J."/>
            <person name="Olsen K.M."/>
            <person name="Qiu Y."/>
        </authorList>
    </citation>
    <scope>NUCLEOTIDE SEQUENCE</scope>
    <source>
        <strain evidence="2">KIB01</strain>
    </source>
</reference>
<dbReference type="PANTHER" id="PTHR48055">
    <property type="entry name" value="LEUCINE-RICH REPEAT RECEPTOR PROTEIN KINASE EMS1"/>
    <property type="match status" value="1"/>
</dbReference>
<name>A0AAD9THN2_9ROSI</name>